<evidence type="ECO:0000313" key="3">
    <source>
        <dbReference type="Proteomes" id="UP001612915"/>
    </source>
</evidence>
<dbReference type="CDD" id="cd06259">
    <property type="entry name" value="YdcF-like"/>
    <property type="match status" value="1"/>
</dbReference>
<sequence length="230" mass="25464">MTRTPAATIPPELREAVEVLWDYHQMHHELRPTDVGIGLGSHDLSVATRAAELWHQGMFPLIVFTGANAPTTVERFPRGEAVHYREHALSLGVPDDAILVEPRATNTSENITLTRDLLHERGISPETVTLISRPYQQRRAYATCRRVWPEVEPLCTSTSLDLDDYVASIGDANRVINMLVGDTQRIEVYAQRGYAAHQDFTKAATHAFDALVSAGYTNRLLPGVVGLGGR</sequence>
<dbReference type="InterPro" id="IPR051599">
    <property type="entry name" value="Cell_Envelope_Assoc"/>
</dbReference>
<name>A0ABW8AKU4_9ACTN</name>
<proteinExistence type="predicted"/>
<dbReference type="InterPro" id="IPR014729">
    <property type="entry name" value="Rossmann-like_a/b/a_fold"/>
</dbReference>
<dbReference type="InterPro" id="IPR003848">
    <property type="entry name" value="DUF218"/>
</dbReference>
<gene>
    <name evidence="2" type="ORF">ACIB24_07860</name>
</gene>
<dbReference type="Pfam" id="PF02698">
    <property type="entry name" value="DUF218"/>
    <property type="match status" value="1"/>
</dbReference>
<keyword evidence="3" id="KW-1185">Reference proteome</keyword>
<dbReference type="PANTHER" id="PTHR30336">
    <property type="entry name" value="INNER MEMBRANE PROTEIN, PROBABLE PERMEASE"/>
    <property type="match status" value="1"/>
</dbReference>
<dbReference type="EMBL" id="JBITLV010000002">
    <property type="protein sequence ID" value="MFI7586976.1"/>
    <property type="molecule type" value="Genomic_DNA"/>
</dbReference>
<dbReference type="RefSeq" id="WP_398277726.1">
    <property type="nucleotide sequence ID" value="NZ_JBITLV010000002.1"/>
</dbReference>
<reference evidence="2 3" key="1">
    <citation type="submission" date="2024-10" db="EMBL/GenBank/DDBJ databases">
        <title>The Natural Products Discovery Center: Release of the First 8490 Sequenced Strains for Exploring Actinobacteria Biosynthetic Diversity.</title>
        <authorList>
            <person name="Kalkreuter E."/>
            <person name="Kautsar S.A."/>
            <person name="Yang D."/>
            <person name="Bader C.D."/>
            <person name="Teijaro C.N."/>
            <person name="Fluegel L."/>
            <person name="Davis C.M."/>
            <person name="Simpson J.R."/>
            <person name="Lauterbach L."/>
            <person name="Steele A.D."/>
            <person name="Gui C."/>
            <person name="Meng S."/>
            <person name="Li G."/>
            <person name="Viehrig K."/>
            <person name="Ye F."/>
            <person name="Su P."/>
            <person name="Kiefer A.F."/>
            <person name="Nichols A."/>
            <person name="Cepeda A.J."/>
            <person name="Yan W."/>
            <person name="Fan B."/>
            <person name="Jiang Y."/>
            <person name="Adhikari A."/>
            <person name="Zheng C.-J."/>
            <person name="Schuster L."/>
            <person name="Cowan T.M."/>
            <person name="Smanski M.J."/>
            <person name="Chevrette M.G."/>
            <person name="De Carvalho L.P.S."/>
            <person name="Shen B."/>
        </authorList>
    </citation>
    <scope>NUCLEOTIDE SEQUENCE [LARGE SCALE GENOMIC DNA]</scope>
    <source>
        <strain evidence="2 3">NPDC049639</strain>
    </source>
</reference>
<protein>
    <submittedName>
        <fullName evidence="2">YdcF family protein</fullName>
    </submittedName>
</protein>
<comment type="caution">
    <text evidence="2">The sequence shown here is derived from an EMBL/GenBank/DDBJ whole genome shotgun (WGS) entry which is preliminary data.</text>
</comment>
<feature type="domain" description="DUF218" evidence="1">
    <location>
        <begin position="46"/>
        <end position="161"/>
    </location>
</feature>
<accession>A0ABW8AKU4</accession>
<evidence type="ECO:0000313" key="2">
    <source>
        <dbReference type="EMBL" id="MFI7586976.1"/>
    </source>
</evidence>
<dbReference type="Gene3D" id="3.40.50.620">
    <property type="entry name" value="HUPs"/>
    <property type="match status" value="1"/>
</dbReference>
<dbReference type="Proteomes" id="UP001612915">
    <property type="component" value="Unassembled WGS sequence"/>
</dbReference>
<evidence type="ECO:0000259" key="1">
    <source>
        <dbReference type="Pfam" id="PF02698"/>
    </source>
</evidence>
<organism evidence="2 3">
    <name type="scientific">Spongisporangium articulatum</name>
    <dbReference type="NCBI Taxonomy" id="3362603"/>
    <lineage>
        <taxon>Bacteria</taxon>
        <taxon>Bacillati</taxon>
        <taxon>Actinomycetota</taxon>
        <taxon>Actinomycetes</taxon>
        <taxon>Kineosporiales</taxon>
        <taxon>Kineosporiaceae</taxon>
        <taxon>Spongisporangium</taxon>
    </lineage>
</organism>
<dbReference type="PANTHER" id="PTHR30336:SF20">
    <property type="entry name" value="DUF218 DOMAIN-CONTAINING PROTEIN"/>
    <property type="match status" value="1"/>
</dbReference>